<dbReference type="InParanoid" id="F6I098"/>
<accession>F6I098</accession>
<dbReference type="AlphaFoldDB" id="F6I098"/>
<evidence type="ECO:0000313" key="1">
    <source>
        <dbReference type="EMBL" id="CCB60364.1"/>
    </source>
</evidence>
<organism evidence="1 2">
    <name type="scientific">Vitis vinifera</name>
    <name type="common">Grape</name>
    <dbReference type="NCBI Taxonomy" id="29760"/>
    <lineage>
        <taxon>Eukaryota</taxon>
        <taxon>Viridiplantae</taxon>
        <taxon>Streptophyta</taxon>
        <taxon>Embryophyta</taxon>
        <taxon>Tracheophyta</taxon>
        <taxon>Spermatophyta</taxon>
        <taxon>Magnoliopsida</taxon>
        <taxon>eudicotyledons</taxon>
        <taxon>Gunneridae</taxon>
        <taxon>Pentapetalae</taxon>
        <taxon>rosids</taxon>
        <taxon>Vitales</taxon>
        <taxon>Vitaceae</taxon>
        <taxon>Viteae</taxon>
        <taxon>Vitis</taxon>
    </lineage>
</organism>
<protein>
    <submittedName>
        <fullName evidence="1">Uncharacterized protein</fullName>
    </submittedName>
</protein>
<evidence type="ECO:0000313" key="2">
    <source>
        <dbReference type="Proteomes" id="UP000009183"/>
    </source>
</evidence>
<dbReference type="Proteomes" id="UP000009183">
    <property type="component" value="Chromosome 2"/>
</dbReference>
<keyword evidence="2" id="KW-1185">Reference proteome</keyword>
<proteinExistence type="predicted"/>
<dbReference type="EMBL" id="FN596505">
    <property type="protein sequence ID" value="CCB60364.1"/>
    <property type="molecule type" value="Genomic_DNA"/>
</dbReference>
<dbReference type="PaxDb" id="29760-VIT_02s0033g01290.t01"/>
<gene>
    <name evidence="1" type="ordered locus">VIT_02s0033g01290</name>
</gene>
<sequence length="45" mass="5128">MAHVLVTSMIPTRTESPLGDKEDMFVFILHVITASPNKLRRLCMQ</sequence>
<name>F6I098_VITVI</name>
<dbReference type="HOGENOM" id="CLU_3208692_0_0_1"/>
<reference evidence="2" key="1">
    <citation type="journal article" date="2007" name="Nature">
        <title>The grapevine genome sequence suggests ancestral hexaploidization in major angiosperm phyla.</title>
        <authorList>
            <consortium name="The French-Italian Public Consortium for Grapevine Genome Characterization."/>
            <person name="Jaillon O."/>
            <person name="Aury J.-M."/>
            <person name="Noel B."/>
            <person name="Policriti A."/>
            <person name="Clepet C."/>
            <person name="Casagrande A."/>
            <person name="Choisne N."/>
            <person name="Aubourg S."/>
            <person name="Vitulo N."/>
            <person name="Jubin C."/>
            <person name="Vezzi A."/>
            <person name="Legeai F."/>
            <person name="Hugueney P."/>
            <person name="Dasilva C."/>
            <person name="Horner D."/>
            <person name="Mica E."/>
            <person name="Jublot D."/>
            <person name="Poulain J."/>
            <person name="Bruyere C."/>
            <person name="Billault A."/>
            <person name="Segurens B."/>
            <person name="Gouyvenoux M."/>
            <person name="Ugarte E."/>
            <person name="Cattonaro F."/>
            <person name="Anthouard V."/>
            <person name="Vico V."/>
            <person name="Del Fabbro C."/>
            <person name="Alaux M."/>
            <person name="Di Gaspero G."/>
            <person name="Dumas V."/>
            <person name="Felice N."/>
            <person name="Paillard S."/>
            <person name="Juman I."/>
            <person name="Moroldo M."/>
            <person name="Scalabrin S."/>
            <person name="Canaguier A."/>
            <person name="Le Clainche I."/>
            <person name="Malacrida G."/>
            <person name="Durand E."/>
            <person name="Pesole G."/>
            <person name="Laucou V."/>
            <person name="Chatelet P."/>
            <person name="Merdinoglu D."/>
            <person name="Delledonne M."/>
            <person name="Pezzotti M."/>
            <person name="Lecharny A."/>
            <person name="Scarpelli C."/>
            <person name="Artiguenave F."/>
            <person name="Pe M.E."/>
            <person name="Valle G."/>
            <person name="Morgante M."/>
            <person name="Caboche M."/>
            <person name="Adam-Blondon A.-F."/>
            <person name="Weissenbach J."/>
            <person name="Quetier F."/>
            <person name="Wincker P."/>
        </authorList>
    </citation>
    <scope>NUCLEOTIDE SEQUENCE [LARGE SCALE GENOMIC DNA]</scope>
    <source>
        <strain evidence="2">cv. Pinot noir / PN40024</strain>
    </source>
</reference>